<evidence type="ECO:0000256" key="1">
    <source>
        <dbReference type="SAM" id="MobiDB-lite"/>
    </source>
</evidence>
<comment type="caution">
    <text evidence="2">The sequence shown here is derived from an EMBL/GenBank/DDBJ whole genome shotgun (WGS) entry which is preliminary data.</text>
</comment>
<evidence type="ECO:0000313" key="2">
    <source>
        <dbReference type="EMBL" id="GBG61382.1"/>
    </source>
</evidence>
<accession>A0A388JUJ1</accession>
<name>A0A388JUJ1_CHABU</name>
<reference evidence="2 3" key="1">
    <citation type="journal article" date="2018" name="Cell">
        <title>The Chara Genome: Secondary Complexity and Implications for Plant Terrestrialization.</title>
        <authorList>
            <person name="Nishiyama T."/>
            <person name="Sakayama H."/>
            <person name="Vries J.D."/>
            <person name="Buschmann H."/>
            <person name="Saint-Marcoux D."/>
            <person name="Ullrich K.K."/>
            <person name="Haas F.B."/>
            <person name="Vanderstraeten L."/>
            <person name="Becker D."/>
            <person name="Lang D."/>
            <person name="Vosolsobe S."/>
            <person name="Rombauts S."/>
            <person name="Wilhelmsson P.K.I."/>
            <person name="Janitza P."/>
            <person name="Kern R."/>
            <person name="Heyl A."/>
            <person name="Rumpler F."/>
            <person name="Villalobos L.I.A.C."/>
            <person name="Clay J.M."/>
            <person name="Skokan R."/>
            <person name="Toyoda A."/>
            <person name="Suzuki Y."/>
            <person name="Kagoshima H."/>
            <person name="Schijlen E."/>
            <person name="Tajeshwar N."/>
            <person name="Catarino B."/>
            <person name="Hetherington A.J."/>
            <person name="Saltykova A."/>
            <person name="Bonnot C."/>
            <person name="Breuninger H."/>
            <person name="Symeonidi A."/>
            <person name="Radhakrishnan G.V."/>
            <person name="Van Nieuwerburgh F."/>
            <person name="Deforce D."/>
            <person name="Chang C."/>
            <person name="Karol K.G."/>
            <person name="Hedrich R."/>
            <person name="Ulvskov P."/>
            <person name="Glockner G."/>
            <person name="Delwiche C.F."/>
            <person name="Petrasek J."/>
            <person name="Van de Peer Y."/>
            <person name="Friml J."/>
            <person name="Beilby M."/>
            <person name="Dolan L."/>
            <person name="Kohara Y."/>
            <person name="Sugano S."/>
            <person name="Fujiyama A."/>
            <person name="Delaux P.-M."/>
            <person name="Quint M."/>
            <person name="TheiBen G."/>
            <person name="Hagemann M."/>
            <person name="Harholt J."/>
            <person name="Dunand C."/>
            <person name="Zachgo S."/>
            <person name="Langdale J."/>
            <person name="Maumus F."/>
            <person name="Straeten D.V.D."/>
            <person name="Gould S.B."/>
            <person name="Rensing S.A."/>
        </authorList>
    </citation>
    <scope>NUCLEOTIDE SEQUENCE [LARGE SCALE GENOMIC DNA]</scope>
    <source>
        <strain evidence="2 3">S276</strain>
    </source>
</reference>
<dbReference type="AlphaFoldDB" id="A0A388JUJ1"/>
<organism evidence="2 3">
    <name type="scientific">Chara braunii</name>
    <name type="common">Braun's stonewort</name>
    <dbReference type="NCBI Taxonomy" id="69332"/>
    <lineage>
        <taxon>Eukaryota</taxon>
        <taxon>Viridiplantae</taxon>
        <taxon>Streptophyta</taxon>
        <taxon>Charophyceae</taxon>
        <taxon>Charales</taxon>
        <taxon>Characeae</taxon>
        <taxon>Chara</taxon>
    </lineage>
</organism>
<proteinExistence type="predicted"/>
<sequence length="321" mass="36377">MEESQRERSGGITEGSQEMYSGQRDREQQVSGHHGREGVTGQVRRFGSDADGPESRRDTGDVSVLYSEAMMEAFVTNPGYEVITSKEVNVKQDLQTTFKDKDYYVGKGRHSIRVNTRGRGCSFGKTTGMDHWRELRLEDIRSFVEVDLKHTYVSATGVLLRQTIGIPMGKSTSPPLACIMCAYSEYKFLNSLGRRRNQVHGLRLMDDVSIIIERRKKGAGVDDLIQAFESCYPANLKLKHTDDGSGKWEFLGLEMKSQNSYPYLGCIQMSKNEKVVWEQRDLEFKNGQSYLSWGAKQQKSEVIASHLHRIDANTSIRTEIP</sequence>
<feature type="region of interest" description="Disordered" evidence="1">
    <location>
        <begin position="1"/>
        <end position="59"/>
    </location>
</feature>
<dbReference type="Gramene" id="GBG61382">
    <property type="protein sequence ID" value="GBG61382"/>
    <property type="gene ID" value="CBR_g20413"/>
</dbReference>
<dbReference type="Proteomes" id="UP000265515">
    <property type="component" value="Unassembled WGS sequence"/>
</dbReference>
<dbReference type="EMBL" id="BFEA01000019">
    <property type="protein sequence ID" value="GBG61382.1"/>
    <property type="molecule type" value="Genomic_DNA"/>
</dbReference>
<gene>
    <name evidence="2" type="ORF">CBR_g20413</name>
</gene>
<protein>
    <recommendedName>
        <fullName evidence="4">Reverse transcriptase domain-containing protein</fullName>
    </recommendedName>
</protein>
<keyword evidence="3" id="KW-1185">Reference proteome</keyword>
<evidence type="ECO:0008006" key="4">
    <source>
        <dbReference type="Google" id="ProtNLM"/>
    </source>
</evidence>
<evidence type="ECO:0000313" key="3">
    <source>
        <dbReference type="Proteomes" id="UP000265515"/>
    </source>
</evidence>